<dbReference type="Proteomes" id="UP000324748">
    <property type="component" value="Unassembled WGS sequence"/>
</dbReference>
<evidence type="ECO:0000313" key="1">
    <source>
        <dbReference type="EMBL" id="KAA1103058.1"/>
    </source>
</evidence>
<organism evidence="1 2">
    <name type="scientific">Puccinia graminis f. sp. tritici</name>
    <dbReference type="NCBI Taxonomy" id="56615"/>
    <lineage>
        <taxon>Eukaryota</taxon>
        <taxon>Fungi</taxon>
        <taxon>Dikarya</taxon>
        <taxon>Basidiomycota</taxon>
        <taxon>Pucciniomycotina</taxon>
        <taxon>Pucciniomycetes</taxon>
        <taxon>Pucciniales</taxon>
        <taxon>Pucciniaceae</taxon>
        <taxon>Puccinia</taxon>
    </lineage>
</organism>
<evidence type="ECO:0000313" key="2">
    <source>
        <dbReference type="Proteomes" id="UP000324748"/>
    </source>
</evidence>
<gene>
    <name evidence="1" type="ORF">PGT21_005289</name>
</gene>
<comment type="caution">
    <text evidence="1">The sequence shown here is derived from an EMBL/GenBank/DDBJ whole genome shotgun (WGS) entry which is preliminary data.</text>
</comment>
<protein>
    <submittedName>
        <fullName evidence="1">Uncharacterized protein</fullName>
    </submittedName>
</protein>
<dbReference type="AlphaFoldDB" id="A0A5B0PR57"/>
<proteinExistence type="predicted"/>
<reference evidence="1 2" key="1">
    <citation type="submission" date="2019-05" db="EMBL/GenBank/DDBJ databases">
        <title>Emergence of the Ug99 lineage of the wheat stem rust pathogen through somatic hybridization.</title>
        <authorList>
            <person name="Li F."/>
            <person name="Upadhyaya N.M."/>
            <person name="Sperschneider J."/>
            <person name="Matny O."/>
            <person name="Nguyen-Phuc H."/>
            <person name="Mago R."/>
            <person name="Raley C."/>
            <person name="Miller M.E."/>
            <person name="Silverstein K.A.T."/>
            <person name="Henningsen E."/>
            <person name="Hirsch C.D."/>
            <person name="Visser B."/>
            <person name="Pretorius Z.A."/>
            <person name="Steffenson B.J."/>
            <person name="Schwessinger B."/>
            <person name="Dodds P.N."/>
            <person name="Figueroa M."/>
        </authorList>
    </citation>
    <scope>NUCLEOTIDE SEQUENCE [LARGE SCALE GENOMIC DNA]</scope>
    <source>
        <strain evidence="1">21-0</strain>
    </source>
</reference>
<sequence length="150" mass="16237">MAQDTGRPEEEDCDDLYNLPVFLGKLHCRRALPPSTLCSVVVFAGGCILLENGWMDYIELAICHDDETGDKANQSSGIRGSTFSKLIDLHIDSMTSSTHPHFDNLASTTAAVGIKNAQIQTANSRSLAGRLACRSSNPYTPSRLIISPRG</sequence>
<name>A0A5B0PR57_PUCGR</name>
<keyword evidence="2" id="KW-1185">Reference proteome</keyword>
<accession>A0A5B0PR57</accession>
<dbReference type="EMBL" id="VSWC01000042">
    <property type="protein sequence ID" value="KAA1103058.1"/>
    <property type="molecule type" value="Genomic_DNA"/>
</dbReference>